<dbReference type="GO" id="GO:0016740">
    <property type="term" value="F:transferase activity"/>
    <property type="evidence" value="ECO:0007669"/>
    <property type="project" value="UniProtKB-KW"/>
</dbReference>
<evidence type="ECO:0000313" key="1">
    <source>
        <dbReference type="EMBL" id="GEN09463.1"/>
    </source>
</evidence>
<reference evidence="2 3" key="1">
    <citation type="submission" date="2016-10" db="EMBL/GenBank/DDBJ databases">
        <authorList>
            <person name="Varghese N."/>
            <person name="Submissions S."/>
        </authorList>
    </citation>
    <scope>NUCLEOTIDE SEQUENCE [LARGE SCALE GENOMIC DNA]</scope>
    <source>
        <strain evidence="2 3">DSM 16525</strain>
    </source>
</reference>
<dbReference type="Pfam" id="PF02515">
    <property type="entry name" value="CoA_transf_3"/>
    <property type="match status" value="1"/>
</dbReference>
<organism evidence="1 4">
    <name type="scientific">Myxococcus fulvus</name>
    <dbReference type="NCBI Taxonomy" id="33"/>
    <lineage>
        <taxon>Bacteria</taxon>
        <taxon>Pseudomonadati</taxon>
        <taxon>Myxococcota</taxon>
        <taxon>Myxococcia</taxon>
        <taxon>Myxococcales</taxon>
        <taxon>Cystobacterineae</taxon>
        <taxon>Myxococcaceae</taxon>
        <taxon>Myxococcus</taxon>
    </lineage>
</organism>
<evidence type="ECO:0000313" key="4">
    <source>
        <dbReference type="Proteomes" id="UP000321514"/>
    </source>
</evidence>
<dbReference type="PANTHER" id="PTHR48228">
    <property type="entry name" value="SUCCINYL-COA--D-CITRAMALATE COA-TRANSFERASE"/>
    <property type="match status" value="1"/>
</dbReference>
<protein>
    <submittedName>
        <fullName evidence="1">CoA transferase</fullName>
    </submittedName>
    <submittedName>
        <fullName evidence="2">Crotonobetainyl-CoA:carnitine CoA-transferase CaiB</fullName>
    </submittedName>
</protein>
<sequence length="389" mass="41858">MSTLPLKGLRVLDLSRLLPGPYATLVLADLGATVVKVEEPEGGDYVRAMPPSRDDVGALFYGLNRNKRSLTLNLKTPEGREALKRLARTHDVLVESFRPGVMDKLGVGEAVLRAENPRLIFCSISGYGQTGPDRLKAGHDLNYIARAGLLGYGGEAGGAPAFPGVQMGDIGGGSLFALVGILAALYERERTGLGRFVDVSMTDGSTAFLHMHLAARLFMGEQGAPLERGREALNGGYACYGLYRTADDRWLAVGALEPKFFSGVCERLERPDLMEDAYAPGEAGARVKAELTKLFASKPLAHWAEKFAGSDLCVEPVAEGDDVLKDAQLRARGLFVEAEDSRLGKVTHLLTPLRMGPTPLREPPALGQHSREVLAEAGFTEEEMARLGV</sequence>
<evidence type="ECO:0000313" key="2">
    <source>
        <dbReference type="EMBL" id="SEU32361.1"/>
    </source>
</evidence>
<dbReference type="Gene3D" id="3.40.50.10540">
    <property type="entry name" value="Crotonobetainyl-coa:carnitine coa-transferase, domain 1"/>
    <property type="match status" value="1"/>
</dbReference>
<keyword evidence="1" id="KW-0808">Transferase</keyword>
<dbReference type="InterPro" id="IPR003673">
    <property type="entry name" value="CoA-Trfase_fam_III"/>
</dbReference>
<gene>
    <name evidence="1" type="ORF">MFU01_45000</name>
    <name evidence="2" type="ORF">SAMN05443572_109114</name>
</gene>
<dbReference type="InterPro" id="IPR050509">
    <property type="entry name" value="CoA-transferase_III"/>
</dbReference>
<dbReference type="OrthoDB" id="9781472at2"/>
<dbReference type="SUPFAM" id="SSF89796">
    <property type="entry name" value="CoA-transferase family III (CaiB/BaiF)"/>
    <property type="match status" value="1"/>
</dbReference>
<reference evidence="1 4" key="2">
    <citation type="submission" date="2019-07" db="EMBL/GenBank/DDBJ databases">
        <title>Whole genome shotgun sequence of Myxococcus fulvus NBRC 100333.</title>
        <authorList>
            <person name="Hosoyama A."/>
            <person name="Uohara A."/>
            <person name="Ohji S."/>
            <person name="Ichikawa N."/>
        </authorList>
    </citation>
    <scope>NUCLEOTIDE SEQUENCE [LARGE SCALE GENOMIC DNA]</scope>
    <source>
        <strain evidence="1 4">NBRC 100333</strain>
    </source>
</reference>
<dbReference type="EMBL" id="BJXR01000034">
    <property type="protein sequence ID" value="GEN09463.1"/>
    <property type="molecule type" value="Genomic_DNA"/>
</dbReference>
<evidence type="ECO:0000313" key="3">
    <source>
        <dbReference type="Proteomes" id="UP000183760"/>
    </source>
</evidence>
<dbReference type="InterPro" id="IPR044855">
    <property type="entry name" value="CoA-Trfase_III_dom3_sf"/>
</dbReference>
<dbReference type="Proteomes" id="UP000183760">
    <property type="component" value="Unassembled WGS sequence"/>
</dbReference>
<dbReference type="Proteomes" id="UP000321514">
    <property type="component" value="Unassembled WGS sequence"/>
</dbReference>
<dbReference type="Gene3D" id="3.30.1540.10">
    <property type="entry name" value="formyl-coa transferase, domain 3"/>
    <property type="match status" value="1"/>
</dbReference>
<dbReference type="STRING" id="1334629.MFUL124B02_18540"/>
<comment type="caution">
    <text evidence="1">The sequence shown here is derived from an EMBL/GenBank/DDBJ whole genome shotgun (WGS) entry which is preliminary data.</text>
</comment>
<dbReference type="AlphaFoldDB" id="A0A511T780"/>
<dbReference type="PANTHER" id="PTHR48228:SF5">
    <property type="entry name" value="ALPHA-METHYLACYL-COA RACEMASE"/>
    <property type="match status" value="1"/>
</dbReference>
<accession>A0A511T780</accession>
<dbReference type="EMBL" id="FOIB01000009">
    <property type="protein sequence ID" value="SEU32361.1"/>
    <property type="molecule type" value="Genomic_DNA"/>
</dbReference>
<name>A0A511T780_MYXFU</name>
<dbReference type="InterPro" id="IPR023606">
    <property type="entry name" value="CoA-Trfase_III_dom_1_sf"/>
</dbReference>
<proteinExistence type="predicted"/>
<keyword evidence="3" id="KW-1185">Reference proteome</keyword>
<dbReference type="RefSeq" id="WP_046713211.1">
    <property type="nucleotide sequence ID" value="NZ_BJXR01000034.1"/>
</dbReference>